<feature type="signal peptide" evidence="1">
    <location>
        <begin position="1"/>
        <end position="16"/>
    </location>
</feature>
<keyword evidence="3" id="KW-0119">Carbohydrate metabolism</keyword>
<feature type="domain" description="Apple" evidence="2">
    <location>
        <begin position="48"/>
        <end position="85"/>
    </location>
</feature>
<dbReference type="EMBL" id="EU643474">
    <property type="protein sequence ID" value="ACD54596.1"/>
    <property type="molecule type" value="Genomic_DNA"/>
</dbReference>
<dbReference type="SUPFAM" id="SSF57414">
    <property type="entry name" value="Hairpin loop containing domain-like"/>
    <property type="match status" value="1"/>
</dbReference>
<organism evidence="3">
    <name type="scientific">Adineta vaga</name>
    <name type="common">Rotifer</name>
    <name type="synonym">Callidina vaga</name>
    <dbReference type="NCBI Taxonomy" id="104782"/>
    <lineage>
        <taxon>Eukaryota</taxon>
        <taxon>Metazoa</taxon>
        <taxon>Spiralia</taxon>
        <taxon>Gnathifera</taxon>
        <taxon>Rotifera</taxon>
        <taxon>Eurotatoria</taxon>
        <taxon>Bdelloidea</taxon>
        <taxon>Adinetida</taxon>
        <taxon>Adinetidae</taxon>
        <taxon>Adineta</taxon>
    </lineage>
</organism>
<proteinExistence type="predicted"/>
<dbReference type="Pfam" id="PF00024">
    <property type="entry name" value="PAN_1"/>
    <property type="match status" value="1"/>
</dbReference>
<dbReference type="Gene3D" id="3.50.4.10">
    <property type="entry name" value="Hepatocyte Growth Factor"/>
    <property type="match status" value="1"/>
</dbReference>
<accession>B3G448</accession>
<evidence type="ECO:0000313" key="3">
    <source>
        <dbReference type="EMBL" id="ACD54596.1"/>
    </source>
</evidence>
<feature type="chain" id="PRO_5002788693" evidence="1">
    <location>
        <begin position="17"/>
        <end position="340"/>
    </location>
</feature>
<evidence type="ECO:0000259" key="2">
    <source>
        <dbReference type="Pfam" id="PF00024"/>
    </source>
</evidence>
<reference evidence="3" key="1">
    <citation type="journal article" date="2008" name="Science">
        <title>Massive horizontal gene transfer in bdelloid rotifers.</title>
        <authorList>
            <person name="Gladyshev E.A."/>
            <person name="Meselson M.S."/>
            <person name="Arkhipova I.R."/>
        </authorList>
    </citation>
    <scope>NUCLEOTIDE SEQUENCE</scope>
</reference>
<keyword evidence="1" id="KW-0732">Signal</keyword>
<keyword evidence="3" id="KW-0624">Polysaccharide degradation</keyword>
<name>B3G448_ADIVA</name>
<keyword evidence="3" id="KW-0858">Xylan degradation</keyword>
<dbReference type="GO" id="GO:0045493">
    <property type="term" value="P:xylan catabolic process"/>
    <property type="evidence" value="ECO:0007669"/>
    <property type="project" value="UniProtKB-KW"/>
</dbReference>
<dbReference type="Gene3D" id="2.60.120.260">
    <property type="entry name" value="Galactose-binding domain-like"/>
    <property type="match status" value="1"/>
</dbReference>
<dbReference type="AlphaFoldDB" id="B3G448"/>
<dbReference type="InterPro" id="IPR003609">
    <property type="entry name" value="Pan_app"/>
</dbReference>
<protein>
    <submittedName>
        <fullName evidence="3">Endoxylanase-like protein</fullName>
    </submittedName>
</protein>
<evidence type="ECO:0000256" key="1">
    <source>
        <dbReference type="SAM" id="SignalP"/>
    </source>
</evidence>
<sequence>MKSSFIFLNLILMINAFEPITFTLSPFGNQFQVAHTVELLTTSCNILTIIRCTTLCYRHIQCRTFDYDSTLKKCRLFEGSVDTGTLISAPSSTIVGWIILKQSLYNFYNATNNYCMNSRFLDNNIVSNLCQCPIHTFWNGSVCANQKYVGQGCVNDNCCRTDLNLTCISSICTGKNCSKNVHVPRCIQQSTTGGTLLYILNPTSTIYPLYTCYSYTWIATGASATLSFFFRHDPGGWMVDDITVYRGSTQLLVNGGFETGNLTGWIRTGTCNLNIGEAYFGNTYAKSGDWYYYDRCAGAGNGDTISQTFSTIPGEIYNITFWLANYDCCDETEIANITLI</sequence>